<evidence type="ECO:0000313" key="3">
    <source>
        <dbReference type="EMBL" id="KXB31148.1"/>
    </source>
</evidence>
<evidence type="ECO:0000259" key="2">
    <source>
        <dbReference type="Pfam" id="PF00561"/>
    </source>
</evidence>
<dbReference type="Gene3D" id="3.40.50.1820">
    <property type="entry name" value="alpha/beta hydrolase"/>
    <property type="match status" value="1"/>
</dbReference>
<dbReference type="PANTHER" id="PTHR43798">
    <property type="entry name" value="MONOACYLGLYCEROL LIPASE"/>
    <property type="match status" value="1"/>
</dbReference>
<dbReference type="EMBL" id="LODL01000019">
    <property type="protein sequence ID" value="KXB31148.1"/>
    <property type="molecule type" value="Genomic_DNA"/>
</dbReference>
<dbReference type="SUPFAM" id="SSF53474">
    <property type="entry name" value="alpha/beta-Hydrolases"/>
    <property type="match status" value="1"/>
</dbReference>
<feature type="domain" description="AB hydrolase-1" evidence="2">
    <location>
        <begin position="22"/>
        <end position="259"/>
    </location>
</feature>
<dbReference type="GO" id="GO:0016787">
    <property type="term" value="F:hydrolase activity"/>
    <property type="evidence" value="ECO:0007669"/>
    <property type="project" value="UniProtKB-KW"/>
</dbReference>
<dbReference type="STRING" id="281362.AT959_10695"/>
<dbReference type="InterPro" id="IPR029058">
    <property type="entry name" value="AB_hydrolase_fold"/>
</dbReference>
<sequence>MTHFLADDGTKIHVKVSGEGSPLVLLHGWTSSHEEWLPFLPVLQQKHRVYRWDARAHGGHPSADQTPATAQRMARDLQNLLEHFNLENVCAVGHSMGALTLWQYIRDFGTERLSRLCIIDQSPKLLTDGSWEHGIYGKFDQSQANELLNLLREDFAEGVLKLTAFGLNRRARDKYLANASGWERSRLALRTQNPEPLIACWNSLTAADYRDVLNQIDIPAMLVYGGESNFYRVETAHYVASQIPNAVLHIYEGTDHSPHQWQRERFAKELMEFIDPLP</sequence>
<dbReference type="InterPro" id="IPR050266">
    <property type="entry name" value="AB_hydrolase_sf"/>
</dbReference>
<comment type="caution">
    <text evidence="3">The sequence shown here is derived from an EMBL/GenBank/DDBJ whole genome shotgun (WGS) entry which is preliminary data.</text>
</comment>
<dbReference type="InterPro" id="IPR000073">
    <property type="entry name" value="AB_hydrolase_1"/>
</dbReference>
<name>A0A133XJN3_9RHOO</name>
<evidence type="ECO:0000313" key="4">
    <source>
        <dbReference type="Proteomes" id="UP000070186"/>
    </source>
</evidence>
<dbReference type="AlphaFoldDB" id="A0A133XJN3"/>
<dbReference type="RefSeq" id="WP_066882951.1">
    <property type="nucleotide sequence ID" value="NZ_LODL01000019.1"/>
</dbReference>
<keyword evidence="4" id="KW-1185">Reference proteome</keyword>
<dbReference type="Pfam" id="PF00561">
    <property type="entry name" value="Abhydrolase_1"/>
    <property type="match status" value="1"/>
</dbReference>
<dbReference type="Proteomes" id="UP000070186">
    <property type="component" value="Unassembled WGS sequence"/>
</dbReference>
<evidence type="ECO:0000256" key="1">
    <source>
        <dbReference type="ARBA" id="ARBA00022801"/>
    </source>
</evidence>
<protein>
    <submittedName>
        <fullName evidence="3">Alpha/beta hydrolase</fullName>
    </submittedName>
</protein>
<proteinExistence type="predicted"/>
<reference evidence="3 4" key="1">
    <citation type="submission" date="2015-12" db="EMBL/GenBank/DDBJ databases">
        <title>Nitrous oxide reduction kinetics distinguish bacteria harboring typical versus atypical NosZ.</title>
        <authorList>
            <person name="Yoon S."/>
            <person name="Nissen S."/>
            <person name="Park D."/>
            <person name="Sanford R.A."/>
            <person name="Loeffler F.E."/>
        </authorList>
    </citation>
    <scope>NUCLEOTIDE SEQUENCE [LARGE SCALE GENOMIC DNA]</scope>
    <source>
        <strain evidence="3 4">ATCC BAA-841</strain>
    </source>
</reference>
<dbReference type="GO" id="GO:0016020">
    <property type="term" value="C:membrane"/>
    <property type="evidence" value="ECO:0007669"/>
    <property type="project" value="TreeGrafter"/>
</dbReference>
<keyword evidence="1 3" id="KW-0378">Hydrolase</keyword>
<dbReference type="PANTHER" id="PTHR43798:SF31">
    <property type="entry name" value="AB HYDROLASE SUPERFAMILY PROTEIN YCLE"/>
    <property type="match status" value="1"/>
</dbReference>
<organism evidence="3 4">
    <name type="scientific">Dechloromonas denitrificans</name>
    <dbReference type="NCBI Taxonomy" id="281362"/>
    <lineage>
        <taxon>Bacteria</taxon>
        <taxon>Pseudomonadati</taxon>
        <taxon>Pseudomonadota</taxon>
        <taxon>Betaproteobacteria</taxon>
        <taxon>Rhodocyclales</taxon>
        <taxon>Azonexaceae</taxon>
        <taxon>Dechloromonas</taxon>
    </lineage>
</organism>
<gene>
    <name evidence="3" type="ORF">AT959_10695</name>
</gene>
<accession>A0A133XJN3</accession>